<name>A0A699WN76_TANCI</name>
<gene>
    <name evidence="2" type="ORF">Tci_920876</name>
</gene>
<feature type="region of interest" description="Disordered" evidence="1">
    <location>
        <begin position="1"/>
        <end position="57"/>
    </location>
</feature>
<reference evidence="2" key="1">
    <citation type="journal article" date="2019" name="Sci. Rep.">
        <title>Draft genome of Tanacetum cinerariifolium, the natural source of mosquito coil.</title>
        <authorList>
            <person name="Yamashiro T."/>
            <person name="Shiraishi A."/>
            <person name="Satake H."/>
            <person name="Nakayama K."/>
        </authorList>
    </citation>
    <scope>NUCLEOTIDE SEQUENCE</scope>
</reference>
<dbReference type="EMBL" id="BKCJ011732297">
    <property type="protein sequence ID" value="GFD48907.1"/>
    <property type="molecule type" value="Genomic_DNA"/>
</dbReference>
<evidence type="ECO:0000313" key="2">
    <source>
        <dbReference type="EMBL" id="GFD48907.1"/>
    </source>
</evidence>
<accession>A0A699WN76</accession>
<sequence length="78" mass="8378">MACPGPLPNSHACPPDLSGRRAGPLQKAQAAQVPGATRRSAQPELRPYRAPLPRRRAGPVRFLLEHLAGRRRRAAGPA</sequence>
<feature type="non-terminal residue" evidence="2">
    <location>
        <position position="78"/>
    </location>
</feature>
<proteinExistence type="predicted"/>
<comment type="caution">
    <text evidence="2">The sequence shown here is derived from an EMBL/GenBank/DDBJ whole genome shotgun (WGS) entry which is preliminary data.</text>
</comment>
<evidence type="ECO:0000256" key="1">
    <source>
        <dbReference type="SAM" id="MobiDB-lite"/>
    </source>
</evidence>
<protein>
    <submittedName>
        <fullName evidence="2">Uncharacterized protein</fullName>
    </submittedName>
</protein>
<dbReference type="AlphaFoldDB" id="A0A699WN76"/>
<organism evidence="2">
    <name type="scientific">Tanacetum cinerariifolium</name>
    <name type="common">Dalmatian daisy</name>
    <name type="synonym">Chrysanthemum cinerariifolium</name>
    <dbReference type="NCBI Taxonomy" id="118510"/>
    <lineage>
        <taxon>Eukaryota</taxon>
        <taxon>Viridiplantae</taxon>
        <taxon>Streptophyta</taxon>
        <taxon>Embryophyta</taxon>
        <taxon>Tracheophyta</taxon>
        <taxon>Spermatophyta</taxon>
        <taxon>Magnoliopsida</taxon>
        <taxon>eudicotyledons</taxon>
        <taxon>Gunneridae</taxon>
        <taxon>Pentapetalae</taxon>
        <taxon>asterids</taxon>
        <taxon>campanulids</taxon>
        <taxon>Asterales</taxon>
        <taxon>Asteraceae</taxon>
        <taxon>Asteroideae</taxon>
        <taxon>Anthemideae</taxon>
        <taxon>Anthemidinae</taxon>
        <taxon>Tanacetum</taxon>
    </lineage>
</organism>